<reference evidence="1" key="1">
    <citation type="submission" date="2023-10" db="EMBL/GenBank/DDBJ databases">
        <authorList>
            <person name="Noh H."/>
        </authorList>
    </citation>
    <scope>NUCLEOTIDE SEQUENCE</scope>
    <source>
        <strain evidence="1">DUCC4014</strain>
    </source>
</reference>
<dbReference type="AlphaFoldDB" id="A0AAF0YL02"/>
<proteinExistence type="predicted"/>
<name>A0AAF0YL02_9TREE</name>
<dbReference type="Proteomes" id="UP000827549">
    <property type="component" value="Chromosome 7"/>
</dbReference>
<evidence type="ECO:0000313" key="1">
    <source>
        <dbReference type="EMBL" id="WOO86019.1"/>
    </source>
</evidence>
<dbReference type="RefSeq" id="XP_062632045.1">
    <property type="nucleotide sequence ID" value="XM_062776061.1"/>
</dbReference>
<organism evidence="1 2">
    <name type="scientific">Vanrija pseudolonga</name>
    <dbReference type="NCBI Taxonomy" id="143232"/>
    <lineage>
        <taxon>Eukaryota</taxon>
        <taxon>Fungi</taxon>
        <taxon>Dikarya</taxon>
        <taxon>Basidiomycota</taxon>
        <taxon>Agaricomycotina</taxon>
        <taxon>Tremellomycetes</taxon>
        <taxon>Trichosporonales</taxon>
        <taxon>Trichosporonaceae</taxon>
        <taxon>Vanrija</taxon>
    </lineage>
</organism>
<protein>
    <submittedName>
        <fullName evidence="1">Uncharacterized protein</fullName>
    </submittedName>
</protein>
<gene>
    <name evidence="1" type="ORF">LOC62_07G009507</name>
</gene>
<sequence>MSKPGDKLDKALQAYVKKLNEMHDFKKTEKARQIAGYIVFIVEYDWAANGSPGPASVRGGYQPMFTLIANEGDFAYEKDAPPKGDPLIGLRAKEDDLISFISNNNTWATQNFKKWDGFGVVGQAEIGWAIDELAWATYQIDGDKGIKDQVDALPLEQSFDDFYQIYFAIRKIKNGSEAGKKEFLAPFKADDIYDFAVQGTDVDPSRLRINLKDWSVTINPPRDDKATLTFLTDDATFHEVFISNKKNLVSDEKFKAKKITAHPAPKDKAAADWAQFVYKHLDKEFEYYKGST</sequence>
<keyword evidence="2" id="KW-1185">Reference proteome</keyword>
<accession>A0AAF0YL02</accession>
<evidence type="ECO:0000313" key="2">
    <source>
        <dbReference type="Proteomes" id="UP000827549"/>
    </source>
</evidence>
<dbReference type="GeneID" id="87812668"/>
<dbReference type="EMBL" id="CP086720">
    <property type="protein sequence ID" value="WOO86019.1"/>
    <property type="molecule type" value="Genomic_DNA"/>
</dbReference>